<evidence type="ECO:0000256" key="1">
    <source>
        <dbReference type="ARBA" id="ARBA00008760"/>
    </source>
</evidence>
<dbReference type="Proteomes" id="UP000182761">
    <property type="component" value="Unassembled WGS sequence"/>
</dbReference>
<dbReference type="InterPro" id="IPR001383">
    <property type="entry name" value="Ribosomal_bL28_bact-type"/>
</dbReference>
<keyword evidence="3 5" id="KW-0687">Ribonucleoprotein</keyword>
<dbReference type="AlphaFoldDB" id="A0A0X3ANF9"/>
<dbReference type="InterPro" id="IPR037147">
    <property type="entry name" value="Ribosomal_bL28_sf"/>
</dbReference>
<dbReference type="EMBL" id="FCOR01000004">
    <property type="protein sequence ID" value="CVK15891.1"/>
    <property type="molecule type" value="Genomic_DNA"/>
</dbReference>
<evidence type="ECO:0000313" key="6">
    <source>
        <dbReference type="EMBL" id="CVK15891.1"/>
    </source>
</evidence>
<dbReference type="GO" id="GO:1990904">
    <property type="term" value="C:ribonucleoprotein complex"/>
    <property type="evidence" value="ECO:0007669"/>
    <property type="project" value="UniProtKB-KW"/>
</dbReference>
<reference evidence="6 7" key="1">
    <citation type="submission" date="2016-01" db="EMBL/GenBank/DDBJ databases">
        <authorList>
            <person name="McClelland M."/>
            <person name="Jain A."/>
            <person name="Saraogi P."/>
            <person name="Mendelson R."/>
            <person name="Westerman R."/>
            <person name="SanMiguel P."/>
            <person name="Csonka L."/>
        </authorList>
    </citation>
    <scope>NUCLEOTIDE SEQUENCE [LARGE SCALE GENOMIC DNA]</scope>
    <source>
        <strain evidence="6 7">R-53146</strain>
    </source>
</reference>
<accession>A0A0X3ANF9</accession>
<dbReference type="GO" id="GO:0006412">
    <property type="term" value="P:translation"/>
    <property type="evidence" value="ECO:0007669"/>
    <property type="project" value="UniProtKB-UniRule"/>
</dbReference>
<dbReference type="Gene3D" id="2.30.170.40">
    <property type="entry name" value="Ribosomal protein L28/L24"/>
    <property type="match status" value="1"/>
</dbReference>
<protein>
    <recommendedName>
        <fullName evidence="4 5">Large ribosomal subunit protein bL28</fullName>
    </recommendedName>
</protein>
<name>A0A0X3ANF9_9FLAO</name>
<dbReference type="NCBIfam" id="TIGR00009">
    <property type="entry name" value="L28"/>
    <property type="match status" value="1"/>
</dbReference>
<evidence type="ECO:0000256" key="2">
    <source>
        <dbReference type="ARBA" id="ARBA00022980"/>
    </source>
</evidence>
<dbReference type="InterPro" id="IPR026569">
    <property type="entry name" value="Ribosomal_bL28"/>
</dbReference>
<organism evidence="6 7">
    <name type="scientific">Apibacter mensalis</name>
    <dbReference type="NCBI Taxonomy" id="1586267"/>
    <lineage>
        <taxon>Bacteria</taxon>
        <taxon>Pseudomonadati</taxon>
        <taxon>Bacteroidota</taxon>
        <taxon>Flavobacteriia</taxon>
        <taxon>Flavobacteriales</taxon>
        <taxon>Weeksellaceae</taxon>
        <taxon>Apibacter</taxon>
    </lineage>
</organism>
<dbReference type="Pfam" id="PF00830">
    <property type="entry name" value="Ribosomal_L28"/>
    <property type="match status" value="1"/>
</dbReference>
<sequence length="97" mass="11232">MLICNPIQGKRILFRFKIMARICQITGKRAMVGNNVSHANNKTKRRFEINLMEKKFYLPSEDAWVFLKVSAHGLRIIDKIGIEEAVARARKQGLINY</sequence>
<evidence type="ECO:0000256" key="5">
    <source>
        <dbReference type="HAMAP-Rule" id="MF_00373"/>
    </source>
</evidence>
<dbReference type="PANTHER" id="PTHR13528:SF2">
    <property type="entry name" value="LARGE RIBOSOMAL SUBUNIT PROTEIN BL28M"/>
    <property type="match status" value="1"/>
</dbReference>
<evidence type="ECO:0000256" key="4">
    <source>
        <dbReference type="ARBA" id="ARBA00035174"/>
    </source>
</evidence>
<dbReference type="SUPFAM" id="SSF143800">
    <property type="entry name" value="L28p-like"/>
    <property type="match status" value="1"/>
</dbReference>
<dbReference type="GO" id="GO:0003735">
    <property type="term" value="F:structural constituent of ribosome"/>
    <property type="evidence" value="ECO:0007669"/>
    <property type="project" value="InterPro"/>
</dbReference>
<gene>
    <name evidence="5" type="primary">rpmB</name>
    <name evidence="6" type="ORF">Ga0061079_1048</name>
</gene>
<dbReference type="STRING" id="1586267.GCA_001418685_00725"/>
<dbReference type="GO" id="GO:0005840">
    <property type="term" value="C:ribosome"/>
    <property type="evidence" value="ECO:0007669"/>
    <property type="project" value="UniProtKB-KW"/>
</dbReference>
<comment type="similarity">
    <text evidence="1 5">Belongs to the bacterial ribosomal protein bL28 family.</text>
</comment>
<keyword evidence="2 5" id="KW-0689">Ribosomal protein</keyword>
<dbReference type="InterPro" id="IPR034704">
    <property type="entry name" value="Ribosomal_bL28/bL31-like_sf"/>
</dbReference>
<evidence type="ECO:0000313" key="7">
    <source>
        <dbReference type="Proteomes" id="UP000182761"/>
    </source>
</evidence>
<keyword evidence="7" id="KW-1185">Reference proteome</keyword>
<dbReference type="PANTHER" id="PTHR13528">
    <property type="entry name" value="39S RIBOSOMAL PROTEIN L28, MITOCHONDRIAL"/>
    <property type="match status" value="1"/>
</dbReference>
<dbReference type="HAMAP" id="MF_00373">
    <property type="entry name" value="Ribosomal_bL28"/>
    <property type="match status" value="1"/>
</dbReference>
<evidence type="ECO:0000256" key="3">
    <source>
        <dbReference type="ARBA" id="ARBA00023274"/>
    </source>
</evidence>
<proteinExistence type="inferred from homology"/>
<dbReference type="FunFam" id="2.30.170.40:FF:000001">
    <property type="entry name" value="50S ribosomal protein L28"/>
    <property type="match status" value="1"/>
</dbReference>